<dbReference type="InterPro" id="IPR011006">
    <property type="entry name" value="CheY-like_superfamily"/>
</dbReference>
<dbReference type="PIRSF" id="PIRSF036382">
    <property type="entry name" value="RR_antiterm"/>
    <property type="match status" value="1"/>
</dbReference>
<evidence type="ECO:0000259" key="2">
    <source>
        <dbReference type="PROSITE" id="PS50921"/>
    </source>
</evidence>
<dbReference type="EMBL" id="UFSM01000003">
    <property type="protein sequence ID" value="SUY29093.1"/>
    <property type="molecule type" value="Genomic_DNA"/>
</dbReference>
<accession>A0A381ILY6</accession>
<name>A0A381ILY6_AMIAI</name>
<evidence type="ECO:0000256" key="1">
    <source>
        <dbReference type="SAM" id="MobiDB-lite"/>
    </source>
</evidence>
<dbReference type="InterPro" id="IPR005561">
    <property type="entry name" value="ANTAR"/>
</dbReference>
<dbReference type="GO" id="GO:0003723">
    <property type="term" value="F:RNA binding"/>
    <property type="evidence" value="ECO:0007669"/>
    <property type="project" value="InterPro"/>
</dbReference>
<dbReference type="SUPFAM" id="SSF52172">
    <property type="entry name" value="CheY-like"/>
    <property type="match status" value="1"/>
</dbReference>
<dbReference type="InterPro" id="IPR049021">
    <property type="entry name" value="AmiR_N"/>
</dbReference>
<dbReference type="Gene3D" id="1.10.10.10">
    <property type="entry name" value="Winged helix-like DNA-binding domain superfamily/Winged helix DNA-binding domain"/>
    <property type="match status" value="1"/>
</dbReference>
<dbReference type="OrthoDB" id="7366028at2"/>
<evidence type="ECO:0000313" key="3">
    <source>
        <dbReference type="EMBL" id="SUY29093.1"/>
    </source>
</evidence>
<dbReference type="AlphaFoldDB" id="A0A381ILY6"/>
<dbReference type="PROSITE" id="PS50921">
    <property type="entry name" value="ANTAR"/>
    <property type="match status" value="1"/>
</dbReference>
<proteinExistence type="predicted"/>
<feature type="region of interest" description="Disordered" evidence="1">
    <location>
        <begin position="1"/>
        <end position="33"/>
    </location>
</feature>
<sequence length="221" mass="23501">MSGPSRGLHGAGADGSQRASAAQPRATRGSGGVQAELRQSTVLLVHPRGGEGDAVLHEIRRVGCRVEMAWPAPMLPPIGFDFALVAIDAAVLAAAPWLSGAPPVPVIALVDGDKGVPVDVLRLSNAQAVLVKPCQPAAILSNLALARNIFSYERRLLNKVAKLEETLHASRQIEQAKLILMSQKKLRANEAYDYLRRQAMTKQMSVAAISAALVDAYGLME</sequence>
<dbReference type="Proteomes" id="UP000254701">
    <property type="component" value="Unassembled WGS sequence"/>
</dbReference>
<reference evidence="3 4" key="1">
    <citation type="submission" date="2018-06" db="EMBL/GenBank/DDBJ databases">
        <authorList>
            <consortium name="Pathogen Informatics"/>
            <person name="Doyle S."/>
        </authorList>
    </citation>
    <scope>NUCLEOTIDE SEQUENCE [LARGE SCALE GENOMIC DNA]</scope>
    <source>
        <strain evidence="3 4">NCTC10684</strain>
    </source>
</reference>
<dbReference type="Pfam" id="PF21332">
    <property type="entry name" value="AmiR_N"/>
    <property type="match status" value="1"/>
</dbReference>
<dbReference type="RefSeq" id="WP_115734351.1">
    <property type="nucleotide sequence ID" value="NZ_BAAAVY010000014.1"/>
</dbReference>
<dbReference type="InterPro" id="IPR036388">
    <property type="entry name" value="WH-like_DNA-bd_sf"/>
</dbReference>
<dbReference type="Pfam" id="PF03861">
    <property type="entry name" value="ANTAR"/>
    <property type="match status" value="1"/>
</dbReference>
<protein>
    <submittedName>
        <fullName evidence="3">Aliphatic amidase regulator</fullName>
    </submittedName>
</protein>
<dbReference type="SMART" id="SM01012">
    <property type="entry name" value="ANTAR"/>
    <property type="match status" value="1"/>
</dbReference>
<evidence type="ECO:0000313" key="4">
    <source>
        <dbReference type="Proteomes" id="UP000254701"/>
    </source>
</evidence>
<organism evidence="3 4">
    <name type="scientific">Aminobacter aminovorans</name>
    <name type="common">Chelatobacter heintzii</name>
    <dbReference type="NCBI Taxonomy" id="83263"/>
    <lineage>
        <taxon>Bacteria</taxon>
        <taxon>Pseudomonadati</taxon>
        <taxon>Pseudomonadota</taxon>
        <taxon>Alphaproteobacteria</taxon>
        <taxon>Hyphomicrobiales</taxon>
        <taxon>Phyllobacteriaceae</taxon>
        <taxon>Aminobacter</taxon>
    </lineage>
</organism>
<gene>
    <name evidence="3" type="primary">amiR_2</name>
    <name evidence="3" type="ORF">NCTC10684_05325</name>
</gene>
<dbReference type="Gene3D" id="3.40.50.2300">
    <property type="match status" value="1"/>
</dbReference>
<dbReference type="InterPro" id="IPR008327">
    <property type="entry name" value="Sig_transdc_resp-reg_antiterm"/>
</dbReference>
<feature type="domain" description="ANTAR" evidence="2">
    <location>
        <begin position="153"/>
        <end position="214"/>
    </location>
</feature>